<gene>
    <name evidence="1" type="ORF">RCL2_001726700</name>
</gene>
<protein>
    <submittedName>
        <fullName evidence="1">Uncharacterized protein</fullName>
    </submittedName>
</protein>
<dbReference type="AlphaFoldDB" id="A0A8H3QSD9"/>
<evidence type="ECO:0000313" key="1">
    <source>
        <dbReference type="EMBL" id="GES90423.1"/>
    </source>
</evidence>
<comment type="caution">
    <text evidence="1">The sequence shown here is derived from an EMBL/GenBank/DDBJ whole genome shotgun (WGS) entry which is preliminary data.</text>
</comment>
<name>A0A8H3QSD9_9GLOM</name>
<evidence type="ECO:0000313" key="2">
    <source>
        <dbReference type="Proteomes" id="UP000615446"/>
    </source>
</evidence>
<sequence length="100" mass="11214">MKVALMVTSGVGLVITSGKLNVGIFYCITTDDVNKLNSPFAEKLGNLKNSIFAEKLSSLKKFQILREIEQLEKFQIRRVNNLKNSKFVEKLSIPVAVIRS</sequence>
<accession>A0A8H3QSD9</accession>
<dbReference type="Proteomes" id="UP000615446">
    <property type="component" value="Unassembled WGS sequence"/>
</dbReference>
<dbReference type="EMBL" id="BLAL01000194">
    <property type="protein sequence ID" value="GES90423.1"/>
    <property type="molecule type" value="Genomic_DNA"/>
</dbReference>
<organism evidence="1 2">
    <name type="scientific">Rhizophagus clarus</name>
    <dbReference type="NCBI Taxonomy" id="94130"/>
    <lineage>
        <taxon>Eukaryota</taxon>
        <taxon>Fungi</taxon>
        <taxon>Fungi incertae sedis</taxon>
        <taxon>Mucoromycota</taxon>
        <taxon>Glomeromycotina</taxon>
        <taxon>Glomeromycetes</taxon>
        <taxon>Glomerales</taxon>
        <taxon>Glomeraceae</taxon>
        <taxon>Rhizophagus</taxon>
    </lineage>
</organism>
<proteinExistence type="predicted"/>
<reference evidence="1" key="1">
    <citation type="submission" date="2019-10" db="EMBL/GenBank/DDBJ databases">
        <title>Conservation and host-specific expression of non-tandemly repeated heterogenous ribosome RNA gene in arbuscular mycorrhizal fungi.</title>
        <authorList>
            <person name="Maeda T."/>
            <person name="Kobayashi Y."/>
            <person name="Nakagawa T."/>
            <person name="Ezawa T."/>
            <person name="Yamaguchi K."/>
            <person name="Bino T."/>
            <person name="Nishimoto Y."/>
            <person name="Shigenobu S."/>
            <person name="Kawaguchi M."/>
        </authorList>
    </citation>
    <scope>NUCLEOTIDE SEQUENCE</scope>
    <source>
        <strain evidence="1">HR1</strain>
    </source>
</reference>